<evidence type="ECO:0000313" key="2">
    <source>
        <dbReference type="Proteomes" id="UP000663845"/>
    </source>
</evidence>
<dbReference type="AlphaFoldDB" id="A0A814LBI2"/>
<accession>A0A814LBI2</accession>
<reference evidence="1" key="1">
    <citation type="submission" date="2021-02" db="EMBL/GenBank/DDBJ databases">
        <authorList>
            <person name="Nowell W R."/>
        </authorList>
    </citation>
    <scope>NUCLEOTIDE SEQUENCE</scope>
</reference>
<comment type="caution">
    <text evidence="1">The sequence shown here is derived from an EMBL/GenBank/DDBJ whole genome shotgun (WGS) entry which is preliminary data.</text>
</comment>
<name>A0A814LBI2_9BILA</name>
<dbReference type="Proteomes" id="UP000663845">
    <property type="component" value="Unassembled WGS sequence"/>
</dbReference>
<dbReference type="EMBL" id="CAJNOG010000195">
    <property type="protein sequence ID" value="CAF1062857.1"/>
    <property type="molecule type" value="Genomic_DNA"/>
</dbReference>
<protein>
    <submittedName>
        <fullName evidence="1">Uncharacterized protein</fullName>
    </submittedName>
</protein>
<sequence>MDLINKNLSSLSTSQQHQSTTQYYIALTNMPLEMDFTNEQIAIRGPLTRQEIRDEVGAMARSILSYSNKNDREVLLVGDGYCKLDVLFEKIIRDIPVATHTPNLAVCRYTDFHDESVTGLLITISSYHVKPLVSLEESAEPISNLFDGIEKNSKNPFDGLSQDNSASIHLYTIQFGPETFSYHLLNSLTVKFF</sequence>
<gene>
    <name evidence="1" type="ORF">JYZ213_LOCUS19316</name>
</gene>
<organism evidence="1 2">
    <name type="scientific">Adineta steineri</name>
    <dbReference type="NCBI Taxonomy" id="433720"/>
    <lineage>
        <taxon>Eukaryota</taxon>
        <taxon>Metazoa</taxon>
        <taxon>Spiralia</taxon>
        <taxon>Gnathifera</taxon>
        <taxon>Rotifera</taxon>
        <taxon>Eurotatoria</taxon>
        <taxon>Bdelloidea</taxon>
        <taxon>Adinetida</taxon>
        <taxon>Adinetidae</taxon>
        <taxon>Adineta</taxon>
    </lineage>
</organism>
<evidence type="ECO:0000313" key="1">
    <source>
        <dbReference type="EMBL" id="CAF1062857.1"/>
    </source>
</evidence>
<proteinExistence type="predicted"/>